<evidence type="ECO:0000313" key="11">
    <source>
        <dbReference type="Proteomes" id="UP000217199"/>
    </source>
</evidence>
<dbReference type="PRINTS" id="PR00385">
    <property type="entry name" value="P450"/>
</dbReference>
<dbReference type="Pfam" id="PF00067">
    <property type="entry name" value="p450"/>
    <property type="match status" value="1"/>
</dbReference>
<dbReference type="GO" id="GO:0005506">
    <property type="term" value="F:iron ion binding"/>
    <property type="evidence" value="ECO:0007669"/>
    <property type="project" value="InterPro"/>
</dbReference>
<evidence type="ECO:0000256" key="9">
    <source>
        <dbReference type="PIRSR" id="PIRSR602401-1"/>
    </source>
</evidence>
<dbReference type="PANTHER" id="PTHR24305:SF166">
    <property type="entry name" value="CYTOCHROME P450 12A4, MITOCHONDRIAL-RELATED"/>
    <property type="match status" value="1"/>
</dbReference>
<comment type="pathway">
    <text evidence="2">Secondary metabolite biosynthesis.</text>
</comment>
<dbReference type="Gene3D" id="1.10.630.10">
    <property type="entry name" value="Cytochrome P450"/>
    <property type="match status" value="1"/>
</dbReference>
<gene>
    <name evidence="10" type="ORF">PNOK_0642200</name>
</gene>
<keyword evidence="8" id="KW-0503">Monooxygenase</keyword>
<accession>A0A286UEB1</accession>
<dbReference type="InterPro" id="IPR036396">
    <property type="entry name" value="Cyt_P450_sf"/>
</dbReference>
<evidence type="ECO:0000256" key="7">
    <source>
        <dbReference type="ARBA" id="ARBA00023004"/>
    </source>
</evidence>
<keyword evidence="6" id="KW-0560">Oxidoreductase</keyword>
<dbReference type="InterPro" id="IPR050121">
    <property type="entry name" value="Cytochrome_P450_monoxygenase"/>
</dbReference>
<sequence length="536" mass="59937">MNFTNLAVTAGVSYGLWKIISRAIRIYTSPLYSLRGPSASNFLIGNLIEITKDLSPFLEWAEKYGNVIKIKGALGGDVLYLVDPRAVNYVCSRSLDFQKPPEGREAAARLFGDDGVIFAEGNKHRQQRRIMNPTFGPSSTKELLPIFFAKAIQLRDILSTDLSHNDEREVNIISWLNRVALDVIGLAGFDYQFNSLNVHGEPNALNTAMNTLFDASASVDVFLILQALFPILNRITTQRSKEEKRAKDIMTNIAEELVQERKEIILGLKGPSQEQDNLKGLGSDLLSALVAANLDSDLPESQRMTHKEMIAQIPTFFFAGHETSSTQTTWALYYLCQRKDIQEKLYNELKGVPTDTPTADQLADLTFLDAVVRETLRVRAAVPMTVRIAIHDDVIPVSKPYKDRYGKTHKEVRIKKGEVVVIPIHAVNCVKDIWGEDAHEFNPERWSNIPEAAKDIPGVWGNTMTFLGGSRSCIGFRFALLEIKALLFTLIRSFAFELAVPADQIEVRIASVVKPYLKGDEKSGSQLPVIMKRRGD</sequence>
<dbReference type="GO" id="GO:0020037">
    <property type="term" value="F:heme binding"/>
    <property type="evidence" value="ECO:0007669"/>
    <property type="project" value="InterPro"/>
</dbReference>
<dbReference type="PRINTS" id="PR00463">
    <property type="entry name" value="EP450I"/>
</dbReference>
<dbReference type="InParanoid" id="A0A286UEB1"/>
<evidence type="ECO:0000256" key="2">
    <source>
        <dbReference type="ARBA" id="ARBA00005179"/>
    </source>
</evidence>
<dbReference type="SUPFAM" id="SSF48264">
    <property type="entry name" value="Cytochrome P450"/>
    <property type="match status" value="1"/>
</dbReference>
<reference evidence="10 11" key="1">
    <citation type="journal article" date="2017" name="Mol. Ecol.">
        <title>Comparative and population genomic landscape of Phellinus noxius: A hypervariable fungus causing root rot in trees.</title>
        <authorList>
            <person name="Chung C.L."/>
            <person name="Lee T.J."/>
            <person name="Akiba M."/>
            <person name="Lee H.H."/>
            <person name="Kuo T.H."/>
            <person name="Liu D."/>
            <person name="Ke H.M."/>
            <person name="Yokoi T."/>
            <person name="Roa M.B."/>
            <person name="Lu M.J."/>
            <person name="Chang Y.Y."/>
            <person name="Ann P.J."/>
            <person name="Tsai J.N."/>
            <person name="Chen C.Y."/>
            <person name="Tzean S.S."/>
            <person name="Ota Y."/>
            <person name="Hattori T."/>
            <person name="Sahashi N."/>
            <person name="Liou R.F."/>
            <person name="Kikuchi T."/>
            <person name="Tsai I.J."/>
        </authorList>
    </citation>
    <scope>NUCLEOTIDE SEQUENCE [LARGE SCALE GENOMIC DNA]</scope>
    <source>
        <strain evidence="10 11">FFPRI411160</strain>
    </source>
</reference>
<keyword evidence="5 9" id="KW-0479">Metal-binding</keyword>
<evidence type="ECO:0000313" key="10">
    <source>
        <dbReference type="EMBL" id="PAV17936.1"/>
    </source>
</evidence>
<evidence type="ECO:0000256" key="6">
    <source>
        <dbReference type="ARBA" id="ARBA00023002"/>
    </source>
</evidence>
<keyword evidence="4 9" id="KW-0349">Heme</keyword>
<comment type="similarity">
    <text evidence="3">Belongs to the cytochrome P450 family.</text>
</comment>
<evidence type="ECO:0000256" key="8">
    <source>
        <dbReference type="ARBA" id="ARBA00023033"/>
    </source>
</evidence>
<dbReference type="GO" id="GO:0016705">
    <property type="term" value="F:oxidoreductase activity, acting on paired donors, with incorporation or reduction of molecular oxygen"/>
    <property type="evidence" value="ECO:0007669"/>
    <property type="project" value="InterPro"/>
</dbReference>
<dbReference type="AlphaFoldDB" id="A0A286UEB1"/>
<name>A0A286UEB1_9AGAM</name>
<dbReference type="STRING" id="2282107.A0A286UEB1"/>
<comment type="cofactor">
    <cofactor evidence="1 9">
        <name>heme</name>
        <dbReference type="ChEBI" id="CHEBI:30413"/>
    </cofactor>
</comment>
<dbReference type="InterPro" id="IPR001128">
    <property type="entry name" value="Cyt_P450"/>
</dbReference>
<evidence type="ECO:0000256" key="1">
    <source>
        <dbReference type="ARBA" id="ARBA00001971"/>
    </source>
</evidence>
<feature type="binding site" description="axial binding residue" evidence="9">
    <location>
        <position position="473"/>
    </location>
    <ligand>
        <name>heme</name>
        <dbReference type="ChEBI" id="CHEBI:30413"/>
    </ligand>
    <ligandPart>
        <name>Fe</name>
        <dbReference type="ChEBI" id="CHEBI:18248"/>
    </ligandPart>
</feature>
<dbReference type="Proteomes" id="UP000217199">
    <property type="component" value="Unassembled WGS sequence"/>
</dbReference>
<comment type="caution">
    <text evidence="10">The sequence shown here is derived from an EMBL/GenBank/DDBJ whole genome shotgun (WGS) entry which is preliminary data.</text>
</comment>
<proteinExistence type="inferred from homology"/>
<evidence type="ECO:0000256" key="3">
    <source>
        <dbReference type="ARBA" id="ARBA00010617"/>
    </source>
</evidence>
<evidence type="ECO:0000256" key="4">
    <source>
        <dbReference type="ARBA" id="ARBA00022617"/>
    </source>
</evidence>
<protein>
    <submittedName>
        <fullName evidence="10">Cytochrome P450</fullName>
    </submittedName>
</protein>
<dbReference type="InterPro" id="IPR002401">
    <property type="entry name" value="Cyt_P450_E_grp-I"/>
</dbReference>
<dbReference type="EMBL" id="NBII01000006">
    <property type="protein sequence ID" value="PAV17936.1"/>
    <property type="molecule type" value="Genomic_DNA"/>
</dbReference>
<dbReference type="PANTHER" id="PTHR24305">
    <property type="entry name" value="CYTOCHROME P450"/>
    <property type="match status" value="1"/>
</dbReference>
<dbReference type="OrthoDB" id="1470350at2759"/>
<dbReference type="GO" id="GO:0004497">
    <property type="term" value="F:monooxygenase activity"/>
    <property type="evidence" value="ECO:0007669"/>
    <property type="project" value="UniProtKB-KW"/>
</dbReference>
<keyword evidence="11" id="KW-1185">Reference proteome</keyword>
<dbReference type="CDD" id="cd11069">
    <property type="entry name" value="CYP_FUM15-like"/>
    <property type="match status" value="1"/>
</dbReference>
<keyword evidence="7 9" id="KW-0408">Iron</keyword>
<evidence type="ECO:0000256" key="5">
    <source>
        <dbReference type="ARBA" id="ARBA00022723"/>
    </source>
</evidence>
<organism evidence="10 11">
    <name type="scientific">Pyrrhoderma noxium</name>
    <dbReference type="NCBI Taxonomy" id="2282107"/>
    <lineage>
        <taxon>Eukaryota</taxon>
        <taxon>Fungi</taxon>
        <taxon>Dikarya</taxon>
        <taxon>Basidiomycota</taxon>
        <taxon>Agaricomycotina</taxon>
        <taxon>Agaricomycetes</taxon>
        <taxon>Hymenochaetales</taxon>
        <taxon>Hymenochaetaceae</taxon>
        <taxon>Pyrrhoderma</taxon>
    </lineage>
</organism>